<feature type="compositionally biased region" description="Low complexity" evidence="1">
    <location>
        <begin position="58"/>
        <end position="69"/>
    </location>
</feature>
<keyword evidence="3" id="KW-1185">Reference proteome</keyword>
<reference evidence="2 3" key="1">
    <citation type="journal article" date="2013" name="PLoS Genet.">
        <title>Comparative genome structure, secondary metabolite, and effector coding capacity across Cochliobolus pathogens.</title>
        <authorList>
            <person name="Condon B.J."/>
            <person name="Leng Y."/>
            <person name="Wu D."/>
            <person name="Bushley K.E."/>
            <person name="Ohm R.A."/>
            <person name="Otillar R."/>
            <person name="Martin J."/>
            <person name="Schackwitz W."/>
            <person name="Grimwood J."/>
            <person name="MohdZainudin N."/>
            <person name="Xue C."/>
            <person name="Wang R."/>
            <person name="Manning V.A."/>
            <person name="Dhillon B."/>
            <person name="Tu Z.J."/>
            <person name="Steffenson B.J."/>
            <person name="Salamov A."/>
            <person name="Sun H."/>
            <person name="Lowry S."/>
            <person name="LaButti K."/>
            <person name="Han J."/>
            <person name="Copeland A."/>
            <person name="Lindquist E."/>
            <person name="Barry K."/>
            <person name="Schmutz J."/>
            <person name="Baker S.E."/>
            <person name="Ciuffetti L.M."/>
            <person name="Grigoriev I.V."/>
            <person name="Zhong S."/>
            <person name="Turgeon B.G."/>
        </authorList>
    </citation>
    <scope>NUCLEOTIDE SEQUENCE [LARGE SCALE GENOMIC DNA]</scope>
    <source>
        <strain evidence="2 3">FI3</strain>
    </source>
</reference>
<dbReference type="HOGENOM" id="CLU_2256365_0_0_1"/>
<evidence type="ECO:0000313" key="2">
    <source>
        <dbReference type="EMBL" id="EUN30312.1"/>
    </source>
</evidence>
<evidence type="ECO:0000313" key="3">
    <source>
        <dbReference type="Proteomes" id="UP000054337"/>
    </source>
</evidence>
<name>W7F255_BIPV3</name>
<feature type="region of interest" description="Disordered" evidence="1">
    <location>
        <begin position="22"/>
        <end position="77"/>
    </location>
</feature>
<dbReference type="AlphaFoldDB" id="W7F255"/>
<dbReference type="EMBL" id="KI968706">
    <property type="protein sequence ID" value="EUN30312.1"/>
    <property type="molecule type" value="Genomic_DNA"/>
</dbReference>
<dbReference type="GeneID" id="26259221"/>
<proteinExistence type="predicted"/>
<gene>
    <name evidence="2" type="ORF">COCVIDRAFT_90603</name>
</gene>
<dbReference type="Proteomes" id="UP000054337">
    <property type="component" value="Unassembled WGS sequence"/>
</dbReference>
<accession>W7F255</accession>
<protein>
    <submittedName>
        <fullName evidence="2">Uncharacterized protein</fullName>
    </submittedName>
</protein>
<dbReference type="RefSeq" id="XP_014559925.1">
    <property type="nucleotide sequence ID" value="XM_014704439.1"/>
</dbReference>
<evidence type="ECO:0000256" key="1">
    <source>
        <dbReference type="SAM" id="MobiDB-lite"/>
    </source>
</evidence>
<feature type="non-terminal residue" evidence="2">
    <location>
        <position position="1"/>
    </location>
</feature>
<feature type="compositionally biased region" description="Pro residues" evidence="1">
    <location>
        <begin position="30"/>
        <end position="46"/>
    </location>
</feature>
<organism evidence="2 3">
    <name type="scientific">Bipolaris victoriae (strain FI3)</name>
    <name type="common">Victoria blight of oats agent</name>
    <name type="synonym">Cochliobolus victoriae</name>
    <dbReference type="NCBI Taxonomy" id="930091"/>
    <lineage>
        <taxon>Eukaryota</taxon>
        <taxon>Fungi</taxon>
        <taxon>Dikarya</taxon>
        <taxon>Ascomycota</taxon>
        <taxon>Pezizomycotina</taxon>
        <taxon>Dothideomycetes</taxon>
        <taxon>Pleosporomycetidae</taxon>
        <taxon>Pleosporales</taxon>
        <taxon>Pleosporineae</taxon>
        <taxon>Pleosporaceae</taxon>
        <taxon>Bipolaris</taxon>
    </lineage>
</organism>
<sequence length="104" mass="11319">PLSTTGPPASCPSPLALLLARSARRSTPKTRPPAAPPLLRPLPTPSPLRNCRPDPTRLDSLFPSSSLSHSRSRLRPPPLPVKFIYYPSPRHSPHPPALTIAFPR</sequence>